<dbReference type="Pfam" id="PF13821">
    <property type="entry name" value="DUF4187"/>
    <property type="match status" value="1"/>
</dbReference>
<dbReference type="EMBL" id="KB446562">
    <property type="protein sequence ID" value="EME79034.1"/>
    <property type="molecule type" value="Genomic_DNA"/>
</dbReference>
<feature type="region of interest" description="Disordered" evidence="1">
    <location>
        <begin position="225"/>
        <end position="259"/>
    </location>
</feature>
<evidence type="ECO:0000256" key="1">
    <source>
        <dbReference type="SAM" id="MobiDB-lite"/>
    </source>
</evidence>
<dbReference type="KEGG" id="pfj:MYCFIDRAFT_79833"/>
<evidence type="ECO:0000313" key="4">
    <source>
        <dbReference type="Proteomes" id="UP000016932"/>
    </source>
</evidence>
<dbReference type="VEuPathDB" id="FungiDB:MYCFIDRAFT_79833"/>
<accession>M2ZIU5</accession>
<dbReference type="GO" id="GO:0003676">
    <property type="term" value="F:nucleic acid binding"/>
    <property type="evidence" value="ECO:0007669"/>
    <property type="project" value="InterPro"/>
</dbReference>
<dbReference type="GO" id="GO:0000776">
    <property type="term" value="C:kinetochore"/>
    <property type="evidence" value="ECO:0007669"/>
    <property type="project" value="TreeGrafter"/>
</dbReference>
<keyword evidence="4" id="KW-1185">Reference proteome</keyword>
<evidence type="ECO:0000313" key="3">
    <source>
        <dbReference type="EMBL" id="EME79034.1"/>
    </source>
</evidence>
<feature type="region of interest" description="Disordered" evidence="1">
    <location>
        <begin position="1"/>
        <end position="69"/>
    </location>
</feature>
<feature type="region of interest" description="Disordered" evidence="1">
    <location>
        <begin position="95"/>
        <end position="114"/>
    </location>
</feature>
<proteinExistence type="predicted"/>
<dbReference type="SMART" id="SM01173">
    <property type="entry name" value="DUF4187"/>
    <property type="match status" value="1"/>
</dbReference>
<organism evidence="3 4">
    <name type="scientific">Pseudocercospora fijiensis (strain CIRAD86)</name>
    <name type="common">Black leaf streak disease fungus</name>
    <name type="synonym">Mycosphaerella fijiensis</name>
    <dbReference type="NCBI Taxonomy" id="383855"/>
    <lineage>
        <taxon>Eukaryota</taxon>
        <taxon>Fungi</taxon>
        <taxon>Dikarya</taxon>
        <taxon>Ascomycota</taxon>
        <taxon>Pezizomycotina</taxon>
        <taxon>Dothideomycetes</taxon>
        <taxon>Dothideomycetidae</taxon>
        <taxon>Mycosphaerellales</taxon>
        <taxon>Mycosphaerellaceae</taxon>
        <taxon>Pseudocercospora</taxon>
    </lineage>
</organism>
<feature type="region of interest" description="Disordered" evidence="1">
    <location>
        <begin position="166"/>
        <end position="192"/>
    </location>
</feature>
<dbReference type="AlphaFoldDB" id="M2ZIU5"/>
<dbReference type="PANTHER" id="PTHR21032">
    <property type="entry name" value="G PATCH DOMAIN-CONTAINING PROTEIN 11"/>
    <property type="match status" value="1"/>
</dbReference>
<dbReference type="InterPro" id="IPR025239">
    <property type="entry name" value="DUF4187"/>
</dbReference>
<dbReference type="Proteomes" id="UP000016932">
    <property type="component" value="Unassembled WGS sequence"/>
</dbReference>
<dbReference type="InterPro" id="IPR000467">
    <property type="entry name" value="G_patch_dom"/>
</dbReference>
<dbReference type="GeneID" id="19341635"/>
<dbReference type="STRING" id="383855.M2ZIU5"/>
<dbReference type="RefSeq" id="XP_007929865.1">
    <property type="nucleotide sequence ID" value="XM_007931674.1"/>
</dbReference>
<dbReference type="eggNOG" id="KOG1994">
    <property type="taxonomic scope" value="Eukaryota"/>
</dbReference>
<dbReference type="OrthoDB" id="786951at2759"/>
<dbReference type="SMART" id="SM00443">
    <property type="entry name" value="G_patch"/>
    <property type="match status" value="1"/>
</dbReference>
<evidence type="ECO:0000259" key="2">
    <source>
        <dbReference type="PROSITE" id="PS50174"/>
    </source>
</evidence>
<dbReference type="PROSITE" id="PS50174">
    <property type="entry name" value="G_PATCH"/>
    <property type="match status" value="1"/>
</dbReference>
<dbReference type="PANTHER" id="PTHR21032:SF0">
    <property type="entry name" value="G PATCH DOMAIN-CONTAINING PROTEIN 11"/>
    <property type="match status" value="1"/>
</dbReference>
<feature type="compositionally biased region" description="Acidic residues" evidence="1">
    <location>
        <begin position="232"/>
        <end position="259"/>
    </location>
</feature>
<dbReference type="HOGENOM" id="CLU_046724_2_0_1"/>
<reference evidence="3 4" key="1">
    <citation type="journal article" date="2012" name="PLoS Pathog.">
        <title>Diverse lifestyles and strategies of plant pathogenesis encoded in the genomes of eighteen Dothideomycetes fungi.</title>
        <authorList>
            <person name="Ohm R.A."/>
            <person name="Feau N."/>
            <person name="Henrissat B."/>
            <person name="Schoch C.L."/>
            <person name="Horwitz B.A."/>
            <person name="Barry K.W."/>
            <person name="Condon B.J."/>
            <person name="Copeland A.C."/>
            <person name="Dhillon B."/>
            <person name="Glaser F."/>
            <person name="Hesse C.N."/>
            <person name="Kosti I."/>
            <person name="LaButti K."/>
            <person name="Lindquist E.A."/>
            <person name="Lucas S."/>
            <person name="Salamov A.A."/>
            <person name="Bradshaw R.E."/>
            <person name="Ciuffetti L."/>
            <person name="Hamelin R.C."/>
            <person name="Kema G.H.J."/>
            <person name="Lawrence C."/>
            <person name="Scott J.A."/>
            <person name="Spatafora J.W."/>
            <person name="Turgeon B.G."/>
            <person name="de Wit P.J.G.M."/>
            <person name="Zhong S."/>
            <person name="Goodwin S.B."/>
            <person name="Grigoriev I.V."/>
        </authorList>
    </citation>
    <scope>NUCLEOTIDE SEQUENCE [LARGE SCALE GENOMIC DNA]</scope>
    <source>
        <strain evidence="3 4">CIRAD86</strain>
    </source>
</reference>
<feature type="compositionally biased region" description="Acidic residues" evidence="1">
    <location>
        <begin position="1"/>
        <end position="10"/>
    </location>
</feature>
<dbReference type="Pfam" id="PF01585">
    <property type="entry name" value="G-patch"/>
    <property type="match status" value="1"/>
</dbReference>
<protein>
    <recommendedName>
        <fullName evidence="2">G-patch domain-containing protein</fullName>
    </recommendedName>
</protein>
<name>M2ZIU5_PSEFD</name>
<gene>
    <name evidence="3" type="ORF">MYCFIDRAFT_79833</name>
</gene>
<dbReference type="InterPro" id="IPR039249">
    <property type="entry name" value="GPATCH11"/>
</dbReference>
<feature type="compositionally biased region" description="Basic and acidic residues" evidence="1">
    <location>
        <begin position="32"/>
        <end position="56"/>
    </location>
</feature>
<feature type="domain" description="G-patch" evidence="2">
    <location>
        <begin position="66"/>
        <end position="111"/>
    </location>
</feature>
<sequence>MAGDEEEDDYLSMTFDNAPAKKETSLQRTARLKKEAAERGKVKSKAERKEEDRQRLENALATEIDSSNKGAQMMAKMGFKGGALGKTADARTRPIEVNIKEDRGGIGMESDKKRKLREAAEALGVQEKKIKLDADDYRERNRLEAEEKRKEGQWWSAMRILEGFETDAKPEGELSTSEAGKAGAAPSNDRKNAPLSSITLFWRPLAKSRLEKERERRMRYDLDQSLSRRDDYTEEDEDDNLAFGTEVEEDIDEEDADLDEYEALPIAQRLDKILKHLREKYNYCFWCKYRYADQSMEDCPGLTEDEHG</sequence>